<comment type="subcellular location">
    <subcellularLocation>
        <location evidence="1">Cell outer membrane</location>
        <topology evidence="1">Lipid-anchor</topology>
    </subcellularLocation>
</comment>
<reference evidence="13 14" key="1">
    <citation type="journal article" date="2007" name="Science">
        <title>The Calyptogena magnifica chemoautotrophic symbiont genome.</title>
        <authorList>
            <person name="Newton I.L.G."/>
            <person name="Woyke T."/>
            <person name="Auchtung T.A."/>
            <person name="Dilly G.F."/>
            <person name="Dutton R.J."/>
            <person name="Fisher M.C."/>
            <person name="Fontanez K.M."/>
            <person name="Lau E."/>
            <person name="Stewart F.J."/>
            <person name="Richardson P.M."/>
            <person name="Barry K.W."/>
            <person name="Saunders E."/>
            <person name="Detter J.C."/>
            <person name="Wu D."/>
            <person name="Eisen J.A."/>
            <person name="Cavanaugh C.M."/>
        </authorList>
    </citation>
    <scope>NUCLEOTIDE SEQUENCE [LARGE SCALE GENOMIC DNA]</scope>
    <source>
        <strain evidence="13 14">Cm</strain>
    </source>
</reference>
<keyword evidence="11" id="KW-0998">Cell outer membrane</keyword>
<keyword evidence="8" id="KW-0472">Membrane</keyword>
<dbReference type="Proteomes" id="UP000002587">
    <property type="component" value="Chromosome"/>
</dbReference>
<dbReference type="STRING" id="413404.Rmag_0729"/>
<keyword evidence="5" id="KW-0813">Transport</keyword>
<protein>
    <recommendedName>
        <fullName evidence="4">Outer-membrane lipoprotein LolB</fullName>
    </recommendedName>
</protein>
<name>A1AX00_RUTMC</name>
<dbReference type="AlphaFoldDB" id="A1AX00"/>
<gene>
    <name evidence="13" type="ordered locus">Rmag_0729</name>
</gene>
<evidence type="ECO:0000256" key="1">
    <source>
        <dbReference type="ARBA" id="ARBA00004459"/>
    </source>
</evidence>
<dbReference type="InterPro" id="IPR029046">
    <property type="entry name" value="LolA/LolB/LppX"/>
</dbReference>
<evidence type="ECO:0000256" key="2">
    <source>
        <dbReference type="ARBA" id="ARBA00009696"/>
    </source>
</evidence>
<keyword evidence="7" id="KW-0653">Protein transport</keyword>
<dbReference type="HOGENOM" id="CLU_1569550_0_0_6"/>
<evidence type="ECO:0000256" key="10">
    <source>
        <dbReference type="ARBA" id="ARBA00023186"/>
    </source>
</evidence>
<dbReference type="GO" id="GO:0015031">
    <property type="term" value="P:protein transport"/>
    <property type="evidence" value="ECO:0007669"/>
    <property type="project" value="UniProtKB-KW"/>
</dbReference>
<comment type="similarity">
    <text evidence="2">Belongs to the LolB family.</text>
</comment>
<dbReference type="Pfam" id="PF03550">
    <property type="entry name" value="LolB"/>
    <property type="match status" value="1"/>
</dbReference>
<evidence type="ECO:0000256" key="9">
    <source>
        <dbReference type="ARBA" id="ARBA00023139"/>
    </source>
</evidence>
<dbReference type="OrthoDB" id="9797618at2"/>
<dbReference type="SUPFAM" id="SSF89392">
    <property type="entry name" value="Prokaryotic lipoproteins and lipoprotein localization factors"/>
    <property type="match status" value="1"/>
</dbReference>
<organism evidence="13 14">
    <name type="scientific">Ruthia magnifica subsp. Calyptogena magnifica</name>
    <dbReference type="NCBI Taxonomy" id="413404"/>
    <lineage>
        <taxon>Bacteria</taxon>
        <taxon>Pseudomonadati</taxon>
        <taxon>Pseudomonadota</taxon>
        <taxon>Gammaproteobacteria</taxon>
        <taxon>Candidatus Pseudothioglobaceae</taxon>
        <taxon>Candidatus Ruthturnera</taxon>
    </lineage>
</organism>
<evidence type="ECO:0000256" key="6">
    <source>
        <dbReference type="ARBA" id="ARBA00022729"/>
    </source>
</evidence>
<evidence type="ECO:0000313" key="14">
    <source>
        <dbReference type="Proteomes" id="UP000002587"/>
    </source>
</evidence>
<dbReference type="RefSeq" id="WP_011738082.1">
    <property type="nucleotide sequence ID" value="NC_008610.1"/>
</dbReference>
<proteinExistence type="inferred from homology"/>
<comment type="subunit">
    <text evidence="3">Monomer.</text>
</comment>
<evidence type="ECO:0000256" key="5">
    <source>
        <dbReference type="ARBA" id="ARBA00022448"/>
    </source>
</evidence>
<keyword evidence="9" id="KW-0564">Palmitate</keyword>
<dbReference type="GO" id="GO:0009279">
    <property type="term" value="C:cell outer membrane"/>
    <property type="evidence" value="ECO:0007669"/>
    <property type="project" value="UniProtKB-SubCell"/>
</dbReference>
<evidence type="ECO:0000256" key="7">
    <source>
        <dbReference type="ARBA" id="ARBA00022927"/>
    </source>
</evidence>
<dbReference type="EMBL" id="CP000488">
    <property type="protein sequence ID" value="ABL02457.1"/>
    <property type="molecule type" value="Genomic_DNA"/>
</dbReference>
<evidence type="ECO:0000313" key="13">
    <source>
        <dbReference type="EMBL" id="ABL02457.1"/>
    </source>
</evidence>
<keyword evidence="14" id="KW-1185">Reference proteome</keyword>
<evidence type="ECO:0000256" key="12">
    <source>
        <dbReference type="ARBA" id="ARBA00023288"/>
    </source>
</evidence>
<evidence type="ECO:0000256" key="3">
    <source>
        <dbReference type="ARBA" id="ARBA00011245"/>
    </source>
</evidence>
<dbReference type="Gene3D" id="2.50.20.10">
    <property type="entry name" value="Lipoprotein localisation LolA/LolB/LppX"/>
    <property type="match status" value="1"/>
</dbReference>
<dbReference type="PROSITE" id="PS51257">
    <property type="entry name" value="PROKAR_LIPOPROTEIN"/>
    <property type="match status" value="1"/>
</dbReference>
<evidence type="ECO:0000256" key="8">
    <source>
        <dbReference type="ARBA" id="ARBA00023136"/>
    </source>
</evidence>
<dbReference type="KEGG" id="rma:Rmag_0729"/>
<keyword evidence="10" id="KW-0143">Chaperone</keyword>
<keyword evidence="12" id="KW-0449">Lipoprotein</keyword>
<dbReference type="InterPro" id="IPR004565">
    <property type="entry name" value="OM_lipoprot_LolB"/>
</dbReference>
<evidence type="ECO:0000256" key="4">
    <source>
        <dbReference type="ARBA" id="ARBA00016202"/>
    </source>
</evidence>
<sequence length="170" mass="19934">MKRIIITCFTLFLSSCSTLNIHPTKLEYQQTLPSIWKVYGRLSVSVNSDTKTLGFEVSFDHHDYKLILSTAFGFGQILIESSQKKLLVNDKLINLTFNQWMTNEMGWYLPIDTLAKILFKNEINSTRHWQIKISSYQLIDDIQYPKVIRFNHLSKLIKIKLLINEVHKLK</sequence>
<keyword evidence="6" id="KW-0732">Signal</keyword>
<evidence type="ECO:0000256" key="11">
    <source>
        <dbReference type="ARBA" id="ARBA00023237"/>
    </source>
</evidence>
<accession>A1AX00</accession>